<evidence type="ECO:0000256" key="1">
    <source>
        <dbReference type="SAM" id="MobiDB-lite"/>
    </source>
</evidence>
<evidence type="ECO:0000313" key="2">
    <source>
        <dbReference type="EMBL" id="KAG0729359.1"/>
    </source>
</evidence>
<evidence type="ECO:0000313" key="3">
    <source>
        <dbReference type="Proteomes" id="UP000770661"/>
    </source>
</evidence>
<comment type="caution">
    <text evidence="2">The sequence shown here is derived from an EMBL/GenBank/DDBJ whole genome shotgun (WGS) entry which is preliminary data.</text>
</comment>
<accession>A0A8J4YXD0</accession>
<keyword evidence="3" id="KW-1185">Reference proteome</keyword>
<evidence type="ECO:0008006" key="4">
    <source>
        <dbReference type="Google" id="ProtNLM"/>
    </source>
</evidence>
<feature type="region of interest" description="Disordered" evidence="1">
    <location>
        <begin position="1"/>
        <end position="20"/>
    </location>
</feature>
<name>A0A8J4YXD0_CHIOP</name>
<dbReference type="AlphaFoldDB" id="A0A8J4YXD0"/>
<feature type="compositionally biased region" description="Basic and acidic residues" evidence="1">
    <location>
        <begin position="1"/>
        <end position="11"/>
    </location>
</feature>
<dbReference type="OrthoDB" id="8195485at2759"/>
<gene>
    <name evidence="2" type="ORF">GWK47_030526</name>
</gene>
<protein>
    <recommendedName>
        <fullName evidence="4">Tesmin/TSO1-like CXC domain-containing protein</fullName>
    </recommendedName>
</protein>
<dbReference type="Proteomes" id="UP000770661">
    <property type="component" value="Unassembled WGS sequence"/>
</dbReference>
<organism evidence="2 3">
    <name type="scientific">Chionoecetes opilio</name>
    <name type="common">Atlantic snow crab</name>
    <name type="synonym">Cancer opilio</name>
    <dbReference type="NCBI Taxonomy" id="41210"/>
    <lineage>
        <taxon>Eukaryota</taxon>
        <taxon>Metazoa</taxon>
        <taxon>Ecdysozoa</taxon>
        <taxon>Arthropoda</taxon>
        <taxon>Crustacea</taxon>
        <taxon>Multicrustacea</taxon>
        <taxon>Malacostraca</taxon>
        <taxon>Eumalacostraca</taxon>
        <taxon>Eucarida</taxon>
        <taxon>Decapoda</taxon>
        <taxon>Pleocyemata</taxon>
        <taxon>Brachyura</taxon>
        <taxon>Eubrachyura</taxon>
        <taxon>Majoidea</taxon>
        <taxon>Majidae</taxon>
        <taxon>Chionoecetes</taxon>
    </lineage>
</organism>
<dbReference type="EMBL" id="JACEEZ010001306">
    <property type="protein sequence ID" value="KAG0729359.1"/>
    <property type="molecule type" value="Genomic_DNA"/>
</dbReference>
<reference evidence="2" key="1">
    <citation type="submission" date="2020-07" db="EMBL/GenBank/DDBJ databases">
        <title>The High-quality genome of the commercially important snow crab, Chionoecetes opilio.</title>
        <authorList>
            <person name="Jeong J.-H."/>
            <person name="Ryu S."/>
        </authorList>
    </citation>
    <scope>NUCLEOTIDE SEQUENCE</scope>
    <source>
        <strain evidence="2">MADBK_172401_WGS</strain>
        <tissue evidence="2">Digestive gland</tissue>
    </source>
</reference>
<proteinExistence type="predicted"/>
<sequence>MASLQKDETRARSRQAATNSRCVEATHPACHLQARIWAQDLVEKPNIPDPLTLGWKKEGDRLIPVLSSEAAAPDCVLELVKCGCGANNPAAPMKCTKRCSCKKHNLACTELCQCGQEDGVCANRSSLLPEDDEDEEELY</sequence>